<feature type="domain" description="RNase H type-1" evidence="1">
    <location>
        <begin position="88"/>
        <end position="204"/>
    </location>
</feature>
<dbReference type="Proteomes" id="UP001168877">
    <property type="component" value="Unassembled WGS sequence"/>
</dbReference>
<reference evidence="2" key="1">
    <citation type="journal article" date="2022" name="Plant J.">
        <title>Strategies of tolerance reflected in two North American maple genomes.</title>
        <authorList>
            <person name="McEvoy S.L."/>
            <person name="Sezen U.U."/>
            <person name="Trouern-Trend A."/>
            <person name="McMahon S.M."/>
            <person name="Schaberg P.G."/>
            <person name="Yang J."/>
            <person name="Wegrzyn J.L."/>
            <person name="Swenson N.G."/>
        </authorList>
    </citation>
    <scope>NUCLEOTIDE SEQUENCE</scope>
    <source>
        <strain evidence="2">NS2018</strain>
    </source>
</reference>
<dbReference type="PANTHER" id="PTHR47074">
    <property type="entry name" value="BNAC02G40300D PROTEIN"/>
    <property type="match status" value="1"/>
</dbReference>
<dbReference type="SUPFAM" id="SSF53098">
    <property type="entry name" value="Ribonuclease H-like"/>
    <property type="match status" value="1"/>
</dbReference>
<name>A0AA39VW20_ACESA</name>
<comment type="caution">
    <text evidence="2">The sequence shown here is derived from an EMBL/GenBank/DDBJ whole genome shotgun (WGS) entry which is preliminary data.</text>
</comment>
<proteinExistence type="predicted"/>
<dbReference type="Pfam" id="PF13456">
    <property type="entry name" value="RVT_3"/>
    <property type="match status" value="1"/>
</dbReference>
<dbReference type="Gene3D" id="3.30.420.10">
    <property type="entry name" value="Ribonuclease H-like superfamily/Ribonuclease H"/>
    <property type="match status" value="1"/>
</dbReference>
<reference evidence="2" key="2">
    <citation type="submission" date="2023-06" db="EMBL/GenBank/DDBJ databases">
        <authorList>
            <person name="Swenson N.G."/>
            <person name="Wegrzyn J.L."/>
            <person name="Mcevoy S.L."/>
        </authorList>
    </citation>
    <scope>NUCLEOTIDE SEQUENCE</scope>
    <source>
        <strain evidence="2">NS2018</strain>
        <tissue evidence="2">Leaf</tissue>
    </source>
</reference>
<dbReference type="InterPro" id="IPR002156">
    <property type="entry name" value="RNaseH_domain"/>
</dbReference>
<dbReference type="InterPro" id="IPR012337">
    <property type="entry name" value="RNaseH-like_sf"/>
</dbReference>
<organism evidence="2 3">
    <name type="scientific">Acer saccharum</name>
    <name type="common">Sugar maple</name>
    <dbReference type="NCBI Taxonomy" id="4024"/>
    <lineage>
        <taxon>Eukaryota</taxon>
        <taxon>Viridiplantae</taxon>
        <taxon>Streptophyta</taxon>
        <taxon>Embryophyta</taxon>
        <taxon>Tracheophyta</taxon>
        <taxon>Spermatophyta</taxon>
        <taxon>Magnoliopsida</taxon>
        <taxon>eudicotyledons</taxon>
        <taxon>Gunneridae</taxon>
        <taxon>Pentapetalae</taxon>
        <taxon>rosids</taxon>
        <taxon>malvids</taxon>
        <taxon>Sapindales</taxon>
        <taxon>Sapindaceae</taxon>
        <taxon>Hippocastanoideae</taxon>
        <taxon>Acereae</taxon>
        <taxon>Acer</taxon>
    </lineage>
</organism>
<evidence type="ECO:0000313" key="2">
    <source>
        <dbReference type="EMBL" id="KAK0593218.1"/>
    </source>
</evidence>
<gene>
    <name evidence="2" type="ORF">LWI29_033090</name>
</gene>
<dbReference type="InterPro" id="IPR036397">
    <property type="entry name" value="RNaseH_sf"/>
</dbReference>
<dbReference type="GO" id="GO:0003676">
    <property type="term" value="F:nucleic acid binding"/>
    <property type="evidence" value="ECO:0007669"/>
    <property type="project" value="InterPro"/>
</dbReference>
<dbReference type="PANTHER" id="PTHR47074:SF61">
    <property type="entry name" value="RNASE H TYPE-1 DOMAIN-CONTAINING PROTEIN"/>
    <property type="match status" value="1"/>
</dbReference>
<sequence>MLTKGENYFCITIWKVWCSRNDWMHNGKQYDVNEEVWWSRNYVDEIRRVGCSKEMGVATDGRSGEEVGDSWRPLDHGMLKINCNFRVDKRRKRIGFGIIVRDDGGRVLMCWAQGCEVNYNMDSAKAMAVYKGIIVGRDMGLVNHVVETDSATVIKQIVKGGNSEASYSGILDAIQILVSDARNVIFLHVSTKANRVALTLVNEALSITDVAVWKEDVPMCNRALVEGEQRS</sequence>
<evidence type="ECO:0000259" key="1">
    <source>
        <dbReference type="Pfam" id="PF13456"/>
    </source>
</evidence>
<accession>A0AA39VW20</accession>
<evidence type="ECO:0000313" key="3">
    <source>
        <dbReference type="Proteomes" id="UP001168877"/>
    </source>
</evidence>
<dbReference type="EMBL" id="JAUESC010000380">
    <property type="protein sequence ID" value="KAK0593218.1"/>
    <property type="molecule type" value="Genomic_DNA"/>
</dbReference>
<dbReference type="InterPro" id="IPR052929">
    <property type="entry name" value="RNase_H-like_EbsB-rel"/>
</dbReference>
<keyword evidence="3" id="KW-1185">Reference proteome</keyword>
<dbReference type="AlphaFoldDB" id="A0AA39VW20"/>
<dbReference type="InterPro" id="IPR044730">
    <property type="entry name" value="RNase_H-like_dom_plant"/>
</dbReference>
<dbReference type="CDD" id="cd06222">
    <property type="entry name" value="RNase_H_like"/>
    <property type="match status" value="1"/>
</dbReference>
<dbReference type="GO" id="GO:0004523">
    <property type="term" value="F:RNA-DNA hybrid ribonuclease activity"/>
    <property type="evidence" value="ECO:0007669"/>
    <property type="project" value="InterPro"/>
</dbReference>
<protein>
    <recommendedName>
        <fullName evidence="1">RNase H type-1 domain-containing protein</fullName>
    </recommendedName>
</protein>